<feature type="domain" description="RCK N-terminal" evidence="1">
    <location>
        <begin position="16"/>
        <end position="135"/>
    </location>
</feature>
<name>A0A5M3TDI9_LIMPL</name>
<evidence type="ECO:0000259" key="1">
    <source>
        <dbReference type="PROSITE" id="PS51201"/>
    </source>
</evidence>
<dbReference type="SUPFAM" id="SSF51735">
    <property type="entry name" value="NAD(P)-binding Rossmann-fold domains"/>
    <property type="match status" value="1"/>
</dbReference>
<dbReference type="PROSITE" id="PS51201">
    <property type="entry name" value="RCK_N"/>
    <property type="match status" value="1"/>
</dbReference>
<dbReference type="InterPro" id="IPR036291">
    <property type="entry name" value="NAD(P)-bd_dom_sf"/>
</dbReference>
<organism evidence="3 4">
    <name type="scientific">Limnospira platensis NIES-46</name>
    <dbReference type="NCBI Taxonomy" id="1236695"/>
    <lineage>
        <taxon>Bacteria</taxon>
        <taxon>Bacillati</taxon>
        <taxon>Cyanobacteriota</taxon>
        <taxon>Cyanophyceae</taxon>
        <taxon>Oscillatoriophycideae</taxon>
        <taxon>Oscillatoriales</taxon>
        <taxon>Sirenicapillariaceae</taxon>
        <taxon>Limnospira</taxon>
    </lineage>
</organism>
<dbReference type="Gene3D" id="3.40.50.720">
    <property type="entry name" value="NAD(P)-binding Rossmann-like Domain"/>
    <property type="match status" value="1"/>
</dbReference>
<dbReference type="InterPro" id="IPR003148">
    <property type="entry name" value="RCK_N"/>
</dbReference>
<dbReference type="PROSITE" id="PS51202">
    <property type="entry name" value="RCK_C"/>
    <property type="match status" value="1"/>
</dbReference>
<evidence type="ECO:0000313" key="4">
    <source>
        <dbReference type="Proteomes" id="UP000326169"/>
    </source>
</evidence>
<dbReference type="Pfam" id="PF02254">
    <property type="entry name" value="TrkA_N"/>
    <property type="match status" value="1"/>
</dbReference>
<gene>
    <name evidence="3" type="primary">trkA</name>
    <name evidence="3" type="ORF">NIES46_48550</name>
</gene>
<dbReference type="SUPFAM" id="SSF116726">
    <property type="entry name" value="TrkA C-terminal domain-like"/>
    <property type="match status" value="1"/>
</dbReference>
<dbReference type="PANTHER" id="PTHR43833">
    <property type="entry name" value="POTASSIUM CHANNEL PROTEIN 2-RELATED-RELATED"/>
    <property type="match status" value="1"/>
</dbReference>
<dbReference type="GeneID" id="301685560"/>
<evidence type="ECO:0000259" key="2">
    <source>
        <dbReference type="PROSITE" id="PS51202"/>
    </source>
</evidence>
<dbReference type="InterPro" id="IPR006037">
    <property type="entry name" value="RCK_C"/>
</dbReference>
<dbReference type="Proteomes" id="UP000326169">
    <property type="component" value="Unassembled WGS sequence"/>
</dbReference>
<dbReference type="InterPro" id="IPR050721">
    <property type="entry name" value="Trk_Ktr_HKT_K-transport"/>
</dbReference>
<dbReference type="PANTHER" id="PTHR43833:SF7">
    <property type="entry name" value="KTR SYSTEM POTASSIUM UPTAKE PROTEIN C"/>
    <property type="match status" value="1"/>
</dbReference>
<dbReference type="Pfam" id="PF02080">
    <property type="entry name" value="TrkA_C"/>
    <property type="match status" value="1"/>
</dbReference>
<keyword evidence="3" id="KW-0407">Ion channel</keyword>
<reference evidence="3 4" key="1">
    <citation type="journal article" date="2019" name="J Genomics">
        <title>The Draft Genome of a Hydrogen-producing Cyanobacterium, Arthrospira platensis NIES-46.</title>
        <authorList>
            <person name="Suzuki S."/>
            <person name="Yamaguchi H."/>
            <person name="Kawachi M."/>
        </authorList>
    </citation>
    <scope>NUCLEOTIDE SEQUENCE [LARGE SCALE GENOMIC DNA]</scope>
    <source>
        <strain evidence="3 4">NIES-46</strain>
    </source>
</reference>
<accession>A0A5M3TDI9</accession>
<protein>
    <submittedName>
        <fullName evidence="3">K+ channel</fullName>
    </submittedName>
</protein>
<dbReference type="EMBL" id="BIMW01000279">
    <property type="protein sequence ID" value="GCE96782.1"/>
    <property type="molecule type" value="Genomic_DNA"/>
</dbReference>
<dbReference type="GO" id="GO:0034220">
    <property type="term" value="P:monoatomic ion transmembrane transport"/>
    <property type="evidence" value="ECO:0007669"/>
    <property type="project" value="UniProtKB-KW"/>
</dbReference>
<dbReference type="RefSeq" id="WP_006617837.1">
    <property type="nucleotide sequence ID" value="NZ_BIMW01000279.1"/>
</dbReference>
<keyword evidence="3" id="KW-0813">Transport</keyword>
<evidence type="ECO:0000313" key="3">
    <source>
        <dbReference type="EMBL" id="GCE96782.1"/>
    </source>
</evidence>
<proteinExistence type="predicted"/>
<keyword evidence="3" id="KW-0406">Ion transport</keyword>
<dbReference type="Gene3D" id="3.30.70.1450">
    <property type="entry name" value="Regulator of K+ conductance, C-terminal domain"/>
    <property type="match status" value="1"/>
</dbReference>
<sequence>MNLSSLNFFRNLRAEKQQFAVIGLGRFGQAVCSTLNASGYEVLAVDNDEKRVNAALTDRIATHALLLDSTEMSALREAGIFELDTVIVAVGSFLAESITTTLNLKEAGVANVVAKASSETHVKLLKKVGADLVVFPERQMGQELARLLTKPRLVDQFELDPDHSIVEMVVPDDFDGKTIAQLELRSKYGLNLLAIRSENQTLEINPLPNKRLKKGTIMVVLGSNQDINRLPV</sequence>
<dbReference type="InterPro" id="IPR036721">
    <property type="entry name" value="RCK_C_sf"/>
</dbReference>
<comment type="caution">
    <text evidence="3">The sequence shown here is derived from an EMBL/GenBank/DDBJ whole genome shotgun (WGS) entry which is preliminary data.</text>
</comment>
<keyword evidence="4" id="KW-1185">Reference proteome</keyword>
<feature type="domain" description="RCK C-terminal" evidence="2">
    <location>
        <begin position="152"/>
        <end position="232"/>
    </location>
</feature>